<reference evidence="3" key="1">
    <citation type="journal article" date="2018" name="Nat. Microbiol.">
        <title>Leveraging single-cell genomics to expand the fungal tree of life.</title>
        <authorList>
            <person name="Ahrendt S.R."/>
            <person name="Quandt C.A."/>
            <person name="Ciobanu D."/>
            <person name="Clum A."/>
            <person name="Salamov A."/>
            <person name="Andreopoulos B."/>
            <person name="Cheng J.F."/>
            <person name="Woyke T."/>
            <person name="Pelin A."/>
            <person name="Henrissat B."/>
            <person name="Reynolds N.K."/>
            <person name="Benny G.L."/>
            <person name="Smith M.E."/>
            <person name="James T.Y."/>
            <person name="Grigoriev I.V."/>
        </authorList>
    </citation>
    <scope>NUCLEOTIDE SEQUENCE [LARGE SCALE GENOMIC DNA]</scope>
    <source>
        <strain evidence="3">RSA 1356</strain>
    </source>
</reference>
<keyword evidence="1" id="KW-0732">Signal</keyword>
<dbReference type="Proteomes" id="UP000271241">
    <property type="component" value="Unassembled WGS sequence"/>
</dbReference>
<feature type="signal peptide" evidence="1">
    <location>
        <begin position="1"/>
        <end position="25"/>
    </location>
</feature>
<evidence type="ECO:0000256" key="1">
    <source>
        <dbReference type="SAM" id="SignalP"/>
    </source>
</evidence>
<protein>
    <submittedName>
        <fullName evidence="2">Uncharacterized protein</fullName>
    </submittedName>
</protein>
<dbReference type="AlphaFoldDB" id="A0A4P9XRU2"/>
<evidence type="ECO:0000313" key="2">
    <source>
        <dbReference type="EMBL" id="RKP08050.1"/>
    </source>
</evidence>
<accession>A0A4P9XRU2</accession>
<dbReference type="EMBL" id="KZ992643">
    <property type="protein sequence ID" value="RKP08050.1"/>
    <property type="molecule type" value="Genomic_DNA"/>
</dbReference>
<keyword evidence="3" id="KW-1185">Reference proteome</keyword>
<organism evidence="2 3">
    <name type="scientific">Thamnocephalis sphaerospora</name>
    <dbReference type="NCBI Taxonomy" id="78915"/>
    <lineage>
        <taxon>Eukaryota</taxon>
        <taxon>Fungi</taxon>
        <taxon>Fungi incertae sedis</taxon>
        <taxon>Zoopagomycota</taxon>
        <taxon>Zoopagomycotina</taxon>
        <taxon>Zoopagomycetes</taxon>
        <taxon>Zoopagales</taxon>
        <taxon>Sigmoideomycetaceae</taxon>
        <taxon>Thamnocephalis</taxon>
    </lineage>
</organism>
<gene>
    <name evidence="2" type="ORF">THASP1DRAFT_30134</name>
</gene>
<proteinExistence type="predicted"/>
<feature type="chain" id="PRO_5020239193" evidence="1">
    <location>
        <begin position="26"/>
        <end position="144"/>
    </location>
</feature>
<name>A0A4P9XRU2_9FUNG</name>
<evidence type="ECO:0000313" key="3">
    <source>
        <dbReference type="Proteomes" id="UP000271241"/>
    </source>
</evidence>
<sequence length="144" mass="16281">MVPSAYTFGLFAAALLVMLPQTVTADTFSFDSPSKDGALCIGKETQISYHVENNGGREYQKVWLDLIDFTSQVRRVPLKFKSERPVDESQWKSTHTWTPDSSLTPGSYNIQAKVLFKEPGIVKDNYNIQFMTYDRSVKLENCSA</sequence>